<reference evidence="4 5" key="1">
    <citation type="submission" date="2020-08" db="EMBL/GenBank/DDBJ databases">
        <title>Genomic Encyclopedia of Type Strains, Phase IV (KMG-IV): sequencing the most valuable type-strain genomes for metagenomic binning, comparative biology and taxonomic classification.</title>
        <authorList>
            <person name="Goeker M."/>
        </authorList>
    </citation>
    <scope>NUCLEOTIDE SEQUENCE [LARGE SCALE GENOMIC DNA]</scope>
    <source>
        <strain evidence="4 5">DSM 105721</strain>
    </source>
</reference>
<evidence type="ECO:0000313" key="5">
    <source>
        <dbReference type="Proteomes" id="UP000546007"/>
    </source>
</evidence>
<protein>
    <submittedName>
        <fullName evidence="4">23S rRNA pseudouridine1911/1915/1917 synthase</fullName>
        <ecNumber evidence="4">5.4.99.23</ecNumber>
    </submittedName>
</protein>
<dbReference type="GO" id="GO:0001522">
    <property type="term" value="P:pseudouridine synthesis"/>
    <property type="evidence" value="ECO:0007669"/>
    <property type="project" value="InterPro"/>
</dbReference>
<keyword evidence="2 4" id="KW-0413">Isomerase</keyword>
<dbReference type="CDD" id="cd02869">
    <property type="entry name" value="PseudoU_synth_RluA_like"/>
    <property type="match status" value="1"/>
</dbReference>
<dbReference type="InterPro" id="IPR020103">
    <property type="entry name" value="PsdUridine_synth_cat_dom_sf"/>
</dbReference>
<comment type="caution">
    <text evidence="4">The sequence shown here is derived from an EMBL/GenBank/DDBJ whole genome shotgun (WGS) entry which is preliminary data.</text>
</comment>
<dbReference type="GO" id="GO:0006396">
    <property type="term" value="P:RNA processing"/>
    <property type="evidence" value="ECO:0007669"/>
    <property type="project" value="UniProtKB-ARBA"/>
</dbReference>
<evidence type="ECO:0000256" key="1">
    <source>
        <dbReference type="ARBA" id="ARBA00010876"/>
    </source>
</evidence>
<evidence type="ECO:0000259" key="3">
    <source>
        <dbReference type="Pfam" id="PF00849"/>
    </source>
</evidence>
<dbReference type="PANTHER" id="PTHR21600">
    <property type="entry name" value="MITOCHONDRIAL RNA PSEUDOURIDINE SYNTHASE"/>
    <property type="match status" value="1"/>
</dbReference>
<sequence>MKNLEILYEDNHIIAINKKVSDIVQADQTGDEPLSERVKAYIKEKYNKPGDVYLGIPHRVDRPVSGVVLFAKTSKALVRLNKMFQEHDQEITKIYWAIVGNLPEEDHAKLTHYMVRDAEKNKSYAYNKPKSGAKEAILEYKLLGCGQRYYLLEVKLCTGRHHQIRCQLAKIGCPIKGDLKYGFPRSNEGGGISLHARSITFTHPVKQEKITIVAPPPMNDTLWKFFYESLES</sequence>
<dbReference type="Gene3D" id="3.30.2350.10">
    <property type="entry name" value="Pseudouridine synthase"/>
    <property type="match status" value="1"/>
</dbReference>
<dbReference type="EC" id="5.4.99.23" evidence="4"/>
<dbReference type="PANTHER" id="PTHR21600:SF83">
    <property type="entry name" value="PSEUDOURIDYLATE SYNTHASE RPUSD4, MITOCHONDRIAL"/>
    <property type="match status" value="1"/>
</dbReference>
<dbReference type="EMBL" id="JACIES010000001">
    <property type="protein sequence ID" value="MBB4024863.1"/>
    <property type="molecule type" value="Genomic_DNA"/>
</dbReference>
<organism evidence="4 5">
    <name type="scientific">Butyricimonas faecihominis</name>
    <dbReference type="NCBI Taxonomy" id="1472416"/>
    <lineage>
        <taxon>Bacteria</taxon>
        <taxon>Pseudomonadati</taxon>
        <taxon>Bacteroidota</taxon>
        <taxon>Bacteroidia</taxon>
        <taxon>Bacteroidales</taxon>
        <taxon>Odoribacteraceae</taxon>
        <taxon>Butyricimonas</taxon>
    </lineage>
</organism>
<evidence type="ECO:0000256" key="2">
    <source>
        <dbReference type="ARBA" id="ARBA00023235"/>
    </source>
</evidence>
<name>A0A7W6HTU0_9BACT</name>
<feature type="domain" description="Pseudouridine synthase RsuA/RluA-like" evidence="3">
    <location>
        <begin position="12"/>
        <end position="169"/>
    </location>
</feature>
<keyword evidence="5" id="KW-1185">Reference proteome</keyword>
<evidence type="ECO:0000313" key="4">
    <source>
        <dbReference type="EMBL" id="MBB4024863.1"/>
    </source>
</evidence>
<dbReference type="SUPFAM" id="SSF55120">
    <property type="entry name" value="Pseudouridine synthase"/>
    <property type="match status" value="1"/>
</dbReference>
<dbReference type="GO" id="GO:0003723">
    <property type="term" value="F:RNA binding"/>
    <property type="evidence" value="ECO:0007669"/>
    <property type="project" value="InterPro"/>
</dbReference>
<proteinExistence type="inferred from homology"/>
<dbReference type="AlphaFoldDB" id="A0A7W6HTU0"/>
<gene>
    <name evidence="4" type="ORF">GGR14_000624</name>
</gene>
<dbReference type="Proteomes" id="UP000546007">
    <property type="component" value="Unassembled WGS sequence"/>
</dbReference>
<dbReference type="InterPro" id="IPR006145">
    <property type="entry name" value="PsdUridine_synth_RsuA/RluA"/>
</dbReference>
<dbReference type="GO" id="GO:0160140">
    <property type="term" value="F:23S rRNA pseudouridine(1911/1915/1917) synthase activity"/>
    <property type="evidence" value="ECO:0007669"/>
    <property type="project" value="UniProtKB-EC"/>
</dbReference>
<comment type="similarity">
    <text evidence="1">Belongs to the pseudouridine synthase RluA family.</text>
</comment>
<dbReference type="Pfam" id="PF00849">
    <property type="entry name" value="PseudoU_synth_2"/>
    <property type="match status" value="1"/>
</dbReference>
<accession>A0A7W6HTU0</accession>
<dbReference type="InterPro" id="IPR050188">
    <property type="entry name" value="RluA_PseudoU_synthase"/>
</dbReference>